<feature type="compositionally biased region" description="Acidic residues" evidence="1">
    <location>
        <begin position="518"/>
        <end position="528"/>
    </location>
</feature>
<dbReference type="AlphaFoldDB" id="A0A1V8TK69"/>
<feature type="domain" description="Arrestin-like N-terminal" evidence="2">
    <location>
        <begin position="36"/>
        <end position="138"/>
    </location>
</feature>
<proteinExistence type="predicted"/>
<evidence type="ECO:0000313" key="4">
    <source>
        <dbReference type="Proteomes" id="UP000192596"/>
    </source>
</evidence>
<accession>A0A1V8TK69</accession>
<feature type="region of interest" description="Disordered" evidence="1">
    <location>
        <begin position="499"/>
        <end position="528"/>
    </location>
</feature>
<dbReference type="InterPro" id="IPR039634">
    <property type="entry name" value="Bul1-like"/>
</dbReference>
<dbReference type="PANTHER" id="PTHR31904">
    <property type="entry name" value="BYPASS OF STOP CODON PROTEIN 5-RELATED"/>
    <property type="match status" value="1"/>
</dbReference>
<evidence type="ECO:0000256" key="1">
    <source>
        <dbReference type="SAM" id="MobiDB-lite"/>
    </source>
</evidence>
<dbReference type="InterPro" id="IPR011021">
    <property type="entry name" value="Arrestin-like_N"/>
</dbReference>
<evidence type="ECO:0000259" key="2">
    <source>
        <dbReference type="Pfam" id="PF00339"/>
    </source>
</evidence>
<dbReference type="InterPro" id="IPR014752">
    <property type="entry name" value="Arrestin-like_C"/>
</dbReference>
<dbReference type="Gene3D" id="2.60.40.640">
    <property type="match status" value="1"/>
</dbReference>
<sequence length="576" mass="63173">MTSPPPFPVSSAINGSYGMVPGKLRQLVHSTKPEISIHLDSRNRVFTTLDRIEGTVRITAVVDTDFDNIDIEFVGTARTYVERLTTAAAISGRSEAFHNFLRLSQPGLDRLCPADRILRAGKTYTFPFVFAVPQQLLPHVCKHSVANPRVRDWHCQLPPTFGDRELSSRDGGLDDMAPEMASVRYGIFAKISKLSHTGDDFARVPVANKARRLRVIPTAEEEPPLDVDWKTADVDRSDYIMRKEKKVKKGLLKGKLGTLVIEAEQPRSLHLAAGVDGERVTSKATVMLRFEPAEGVTQTPRLDKLTSKLKVRTYFAAVARADIPRKADSEFDASKGLHGESHELSSRCISDVKWQLEDAATPAPTQIQRRGSAVSADIPWSPEASATYTPGAPVWVAKIVVPVELPSTKAFVPTFHSCLISRTYILALSLSVQTAGLGGSMDLRLPIQISASPATNPSSFPSGPARRRSSVLSATLETDVEDDLGDFFAPRNTVNLHASAPRNARRRNSQPIRTLIGTEEEDSPPEFEDVPTAHTTVRFEDNGMDAPPEYADLVGGSRWFGGTAVERRLPSYPAVH</sequence>
<dbReference type="InParanoid" id="A0A1V8TK69"/>
<dbReference type="OrthoDB" id="2283785at2759"/>
<evidence type="ECO:0000313" key="3">
    <source>
        <dbReference type="EMBL" id="OQO11769.1"/>
    </source>
</evidence>
<keyword evidence="4" id="KW-1185">Reference proteome</keyword>
<name>A0A1V8TK69_9PEZI</name>
<dbReference type="Pfam" id="PF00339">
    <property type="entry name" value="Arrestin_N"/>
    <property type="match status" value="1"/>
</dbReference>
<dbReference type="Proteomes" id="UP000192596">
    <property type="component" value="Unassembled WGS sequence"/>
</dbReference>
<dbReference type="STRING" id="1507870.A0A1V8TK69"/>
<comment type="caution">
    <text evidence="3">The sequence shown here is derived from an EMBL/GenBank/DDBJ whole genome shotgun (WGS) entry which is preliminary data.</text>
</comment>
<protein>
    <recommendedName>
        <fullName evidence="2">Arrestin-like N-terminal domain-containing protein</fullName>
    </recommendedName>
</protein>
<gene>
    <name evidence="3" type="ORF">B0A48_03496</name>
</gene>
<dbReference type="EMBL" id="NAJO01000006">
    <property type="protein sequence ID" value="OQO11769.1"/>
    <property type="molecule type" value="Genomic_DNA"/>
</dbReference>
<reference evidence="4" key="1">
    <citation type="submission" date="2017-03" db="EMBL/GenBank/DDBJ databases">
        <title>Genomes of endolithic fungi from Antarctica.</title>
        <authorList>
            <person name="Coleine C."/>
            <person name="Masonjones S."/>
            <person name="Stajich J.E."/>
        </authorList>
    </citation>
    <scope>NUCLEOTIDE SEQUENCE [LARGE SCALE GENOMIC DNA]</scope>
    <source>
        <strain evidence="4">CCFEE 5527</strain>
    </source>
</reference>
<dbReference type="PANTHER" id="PTHR31904:SF1">
    <property type="entry name" value="BYPASS OF STOP CODON PROTEIN 5-RELATED"/>
    <property type="match status" value="1"/>
</dbReference>
<organism evidence="3 4">
    <name type="scientific">Cryoendolithus antarcticus</name>
    <dbReference type="NCBI Taxonomy" id="1507870"/>
    <lineage>
        <taxon>Eukaryota</taxon>
        <taxon>Fungi</taxon>
        <taxon>Dikarya</taxon>
        <taxon>Ascomycota</taxon>
        <taxon>Pezizomycotina</taxon>
        <taxon>Dothideomycetes</taxon>
        <taxon>Dothideomycetidae</taxon>
        <taxon>Cladosporiales</taxon>
        <taxon>Cladosporiaceae</taxon>
        <taxon>Cryoendolithus</taxon>
    </lineage>
</organism>